<dbReference type="Gene3D" id="3.90.1150.10">
    <property type="entry name" value="Aspartate Aminotransferase, domain 1"/>
    <property type="match status" value="1"/>
</dbReference>
<dbReference type="EC" id="2.6.1.-" evidence="6"/>
<dbReference type="GO" id="GO:0006520">
    <property type="term" value="P:amino acid metabolic process"/>
    <property type="evidence" value="ECO:0007669"/>
    <property type="project" value="InterPro"/>
</dbReference>
<gene>
    <name evidence="8" type="ORF">A2Z33_00510</name>
</gene>
<comment type="caution">
    <text evidence="8">The sequence shown here is derived from an EMBL/GenBank/DDBJ whole genome shotgun (WGS) entry which is preliminary data.</text>
</comment>
<dbReference type="PANTHER" id="PTHR46383:SF1">
    <property type="entry name" value="ASPARTATE AMINOTRANSFERASE"/>
    <property type="match status" value="1"/>
</dbReference>
<dbReference type="InterPro" id="IPR050596">
    <property type="entry name" value="AspAT/PAT-like"/>
</dbReference>
<evidence type="ECO:0000259" key="7">
    <source>
        <dbReference type="Pfam" id="PF00155"/>
    </source>
</evidence>
<dbReference type="Gene3D" id="3.40.640.10">
    <property type="entry name" value="Type I PLP-dependent aspartate aminotransferase-like (Major domain)"/>
    <property type="match status" value="1"/>
</dbReference>
<evidence type="ECO:0000256" key="4">
    <source>
        <dbReference type="ARBA" id="ARBA00022679"/>
    </source>
</evidence>
<keyword evidence="3 6" id="KW-0032">Aminotransferase</keyword>
<keyword evidence="5" id="KW-0663">Pyridoxal phosphate</keyword>
<proteinExistence type="inferred from homology"/>
<dbReference type="GO" id="GO:0030170">
    <property type="term" value="F:pyridoxal phosphate binding"/>
    <property type="evidence" value="ECO:0007669"/>
    <property type="project" value="InterPro"/>
</dbReference>
<accession>A0A1F5YMZ6</accession>
<reference evidence="8 9" key="1">
    <citation type="journal article" date="2016" name="Nat. Commun.">
        <title>Thousands of microbial genomes shed light on interconnected biogeochemical processes in an aquifer system.</title>
        <authorList>
            <person name="Anantharaman K."/>
            <person name="Brown C.T."/>
            <person name="Hug L.A."/>
            <person name="Sharon I."/>
            <person name="Castelle C.J."/>
            <person name="Probst A.J."/>
            <person name="Thomas B.C."/>
            <person name="Singh A."/>
            <person name="Wilkins M.J."/>
            <person name="Karaoz U."/>
            <person name="Brodie E.L."/>
            <person name="Williams K.H."/>
            <person name="Hubbard S.S."/>
            <person name="Banfield J.F."/>
        </authorList>
    </citation>
    <scope>NUCLEOTIDE SEQUENCE [LARGE SCALE GENOMIC DNA]</scope>
</reference>
<comment type="similarity">
    <text evidence="2 6">Belongs to the class-I pyridoxal-phosphate-dependent aminotransferase family.</text>
</comment>
<keyword evidence="4 6" id="KW-0808">Transferase</keyword>
<dbReference type="Proteomes" id="UP000178448">
    <property type="component" value="Unassembled WGS sequence"/>
</dbReference>
<dbReference type="SUPFAM" id="SSF53383">
    <property type="entry name" value="PLP-dependent transferases"/>
    <property type="match status" value="1"/>
</dbReference>
<dbReference type="InterPro" id="IPR004838">
    <property type="entry name" value="NHTrfase_class1_PyrdxlP-BS"/>
</dbReference>
<dbReference type="InterPro" id="IPR015422">
    <property type="entry name" value="PyrdxlP-dep_Trfase_small"/>
</dbReference>
<feature type="domain" description="Aminotransferase class I/classII large" evidence="7">
    <location>
        <begin position="23"/>
        <end position="374"/>
    </location>
</feature>
<dbReference type="EMBL" id="MFJD01000015">
    <property type="protein sequence ID" value="OGG01506.1"/>
    <property type="molecule type" value="Genomic_DNA"/>
</dbReference>
<dbReference type="CDD" id="cd00609">
    <property type="entry name" value="AAT_like"/>
    <property type="match status" value="1"/>
</dbReference>
<dbReference type="AlphaFoldDB" id="A0A1F5YMZ6"/>
<evidence type="ECO:0000256" key="2">
    <source>
        <dbReference type="ARBA" id="ARBA00007441"/>
    </source>
</evidence>
<evidence type="ECO:0000256" key="5">
    <source>
        <dbReference type="ARBA" id="ARBA00022898"/>
    </source>
</evidence>
<dbReference type="PROSITE" id="PS00105">
    <property type="entry name" value="AA_TRANSFER_CLASS_1"/>
    <property type="match status" value="1"/>
</dbReference>
<evidence type="ECO:0000313" key="9">
    <source>
        <dbReference type="Proteomes" id="UP000178448"/>
    </source>
</evidence>
<dbReference type="PANTHER" id="PTHR46383">
    <property type="entry name" value="ASPARTATE AMINOTRANSFERASE"/>
    <property type="match status" value="1"/>
</dbReference>
<evidence type="ECO:0000256" key="1">
    <source>
        <dbReference type="ARBA" id="ARBA00001933"/>
    </source>
</evidence>
<dbReference type="GO" id="GO:0008483">
    <property type="term" value="F:transaminase activity"/>
    <property type="evidence" value="ECO:0007669"/>
    <property type="project" value="UniProtKB-KW"/>
</dbReference>
<protein>
    <recommendedName>
        <fullName evidence="6">Aminotransferase</fullName>
        <ecNumber evidence="6">2.6.1.-</ecNumber>
    </recommendedName>
</protein>
<dbReference type="Pfam" id="PF00155">
    <property type="entry name" value="Aminotran_1_2"/>
    <property type="match status" value="1"/>
</dbReference>
<evidence type="ECO:0000256" key="3">
    <source>
        <dbReference type="ARBA" id="ARBA00022576"/>
    </source>
</evidence>
<dbReference type="InterPro" id="IPR004839">
    <property type="entry name" value="Aminotransferase_I/II_large"/>
</dbReference>
<dbReference type="InterPro" id="IPR015421">
    <property type="entry name" value="PyrdxlP-dep_Trfase_major"/>
</dbReference>
<organism evidence="8 9">
    <name type="scientific">Candidatus Gottesmanbacteria bacterium RBG_16_52_11</name>
    <dbReference type="NCBI Taxonomy" id="1798374"/>
    <lineage>
        <taxon>Bacteria</taxon>
        <taxon>Candidatus Gottesmaniibacteriota</taxon>
    </lineage>
</organism>
<sequence>MFAENLPESVIKRLSIRVKEAGGINLGQGIPSFPTPGHILDAARLALADPAIGAYPNFLGSLSLRQAVIDRLNSEYGLTLSAADNVLITVGAMEATATAVLSLVGNGDRVGVLTPDYCNHFPQVMLARGEIVEIPMREDDSAWHIDTDKLTKAAEKGLRLLILTNPNNPTGQVFTRDGLKDLVSIASRYGIWILSDETYSFLNYGEIPAGLLSFYQEYERLIVVRSFSKEYAMTGWRVGYAVAPREMLLTMAKTHDALVGCVPKISQRAALAALNGPQEAVQEFVEVFTRRQRKTVSALKKLPKSISFVPPGGAYYIFPKYRLPLTSMAISDTILREVGVAVVPGIVFGSAGEHHIRISFAADDRVLEEGLRRLTRFFRHAARGL</sequence>
<evidence type="ECO:0000313" key="8">
    <source>
        <dbReference type="EMBL" id="OGG01506.1"/>
    </source>
</evidence>
<comment type="cofactor">
    <cofactor evidence="1 6">
        <name>pyridoxal 5'-phosphate</name>
        <dbReference type="ChEBI" id="CHEBI:597326"/>
    </cofactor>
</comment>
<evidence type="ECO:0000256" key="6">
    <source>
        <dbReference type="RuleBase" id="RU000481"/>
    </source>
</evidence>
<dbReference type="InterPro" id="IPR015424">
    <property type="entry name" value="PyrdxlP-dep_Trfase"/>
</dbReference>
<name>A0A1F5YMZ6_9BACT</name>
<dbReference type="STRING" id="1798374.A2Z33_00510"/>